<reference evidence="2" key="1">
    <citation type="submission" date="2018-05" db="EMBL/GenBank/DDBJ databases">
        <title>Draft genome of Mucuna pruriens seed.</title>
        <authorList>
            <person name="Nnadi N.E."/>
            <person name="Vos R."/>
            <person name="Hasami M.H."/>
            <person name="Devisetty U.K."/>
            <person name="Aguiy J.C."/>
        </authorList>
    </citation>
    <scope>NUCLEOTIDE SEQUENCE [LARGE SCALE GENOMIC DNA]</scope>
    <source>
        <strain evidence="2">JCA_2017</strain>
    </source>
</reference>
<proteinExistence type="predicted"/>
<keyword evidence="1" id="KW-0812">Transmembrane</keyword>
<evidence type="ECO:0000256" key="1">
    <source>
        <dbReference type="SAM" id="Phobius"/>
    </source>
</evidence>
<gene>
    <name evidence="2" type="ORF">CR513_47303</name>
</gene>
<keyword evidence="1" id="KW-1133">Transmembrane helix</keyword>
<dbReference type="Proteomes" id="UP000257109">
    <property type="component" value="Unassembled WGS sequence"/>
</dbReference>
<dbReference type="EMBL" id="QJKJ01010635">
    <property type="protein sequence ID" value="RDX73128.1"/>
    <property type="molecule type" value="Genomic_DNA"/>
</dbReference>
<feature type="non-terminal residue" evidence="2">
    <location>
        <position position="1"/>
    </location>
</feature>
<comment type="caution">
    <text evidence="2">The sequence shown here is derived from an EMBL/GenBank/DDBJ whole genome shotgun (WGS) entry which is preliminary data.</text>
</comment>
<evidence type="ECO:0000313" key="2">
    <source>
        <dbReference type="EMBL" id="RDX73128.1"/>
    </source>
</evidence>
<protein>
    <recommendedName>
        <fullName evidence="4">Copia protein</fullName>
    </recommendedName>
</protein>
<keyword evidence="1" id="KW-0472">Membrane</keyword>
<dbReference type="AlphaFoldDB" id="A0A371F493"/>
<sequence length="187" mass="21789">MHATVVVCNDMNFLLETKQMLTAFVYIKDLGNAFLFSALKFIMIDQNDKQRAQMKKVSYASVVGSLIVLGRYLKKSSIGHWQVVKRVMSCVVKDFISKFHLVESISMLLTIYCDNSIVVCLSQNNKNFKQLKQFDTKYTFVREKVQKFQIHVEHIPKELMVLYPLTNDLLVKIFVDHVTHMDVVRYI</sequence>
<name>A0A371F493_MUCPR</name>
<keyword evidence="3" id="KW-1185">Reference proteome</keyword>
<accession>A0A371F493</accession>
<evidence type="ECO:0008006" key="4">
    <source>
        <dbReference type="Google" id="ProtNLM"/>
    </source>
</evidence>
<organism evidence="2 3">
    <name type="scientific">Mucuna pruriens</name>
    <name type="common">Velvet bean</name>
    <name type="synonym">Dolichos pruriens</name>
    <dbReference type="NCBI Taxonomy" id="157652"/>
    <lineage>
        <taxon>Eukaryota</taxon>
        <taxon>Viridiplantae</taxon>
        <taxon>Streptophyta</taxon>
        <taxon>Embryophyta</taxon>
        <taxon>Tracheophyta</taxon>
        <taxon>Spermatophyta</taxon>
        <taxon>Magnoliopsida</taxon>
        <taxon>eudicotyledons</taxon>
        <taxon>Gunneridae</taxon>
        <taxon>Pentapetalae</taxon>
        <taxon>rosids</taxon>
        <taxon>fabids</taxon>
        <taxon>Fabales</taxon>
        <taxon>Fabaceae</taxon>
        <taxon>Papilionoideae</taxon>
        <taxon>50 kb inversion clade</taxon>
        <taxon>NPAAA clade</taxon>
        <taxon>indigoferoid/millettioid clade</taxon>
        <taxon>Phaseoleae</taxon>
        <taxon>Mucuna</taxon>
    </lineage>
</organism>
<evidence type="ECO:0000313" key="3">
    <source>
        <dbReference type="Proteomes" id="UP000257109"/>
    </source>
</evidence>
<feature type="transmembrane region" description="Helical" evidence="1">
    <location>
        <begin position="20"/>
        <end position="44"/>
    </location>
</feature>